<dbReference type="AlphaFoldDB" id="A0A9D5CVU2"/>
<dbReference type="PANTHER" id="PTHR37761:SF2">
    <property type="entry name" value="OS09G0108400 PROTEIN"/>
    <property type="match status" value="1"/>
</dbReference>
<sequence length="94" mass="10702">MNPWAAIRDLRLRIPPSHIAQRLPHLHADSVASRNSLALQLNTHSTTCEQILGHLAALVTSTHYHVKRFSLFKVCAVEKEDNGPKWWEKMLGQI</sequence>
<dbReference type="OrthoDB" id="1934337at2759"/>
<gene>
    <name evidence="1" type="ORF">J5N97_015401</name>
</gene>
<accession>A0A9D5CVU2</accession>
<keyword evidence="2" id="KW-1185">Reference proteome</keyword>
<dbReference type="Proteomes" id="UP001085076">
    <property type="component" value="Miscellaneous, Linkage group lg03"/>
</dbReference>
<reference evidence="1" key="1">
    <citation type="submission" date="2021-03" db="EMBL/GenBank/DDBJ databases">
        <authorList>
            <person name="Li Z."/>
            <person name="Yang C."/>
        </authorList>
    </citation>
    <scope>NUCLEOTIDE SEQUENCE</scope>
    <source>
        <strain evidence="1">Dzin_1.0</strain>
        <tissue evidence="1">Leaf</tissue>
    </source>
</reference>
<name>A0A9D5CVU2_9LILI</name>
<reference evidence="1" key="2">
    <citation type="journal article" date="2022" name="Hortic Res">
        <title>The genome of Dioscorea zingiberensis sheds light on the biosynthesis, origin and evolution of the medicinally important diosgenin saponins.</title>
        <authorList>
            <person name="Li Y."/>
            <person name="Tan C."/>
            <person name="Li Z."/>
            <person name="Guo J."/>
            <person name="Li S."/>
            <person name="Chen X."/>
            <person name="Wang C."/>
            <person name="Dai X."/>
            <person name="Yang H."/>
            <person name="Song W."/>
            <person name="Hou L."/>
            <person name="Xu J."/>
            <person name="Tong Z."/>
            <person name="Xu A."/>
            <person name="Yuan X."/>
            <person name="Wang W."/>
            <person name="Yang Q."/>
            <person name="Chen L."/>
            <person name="Sun Z."/>
            <person name="Wang K."/>
            <person name="Pan B."/>
            <person name="Chen J."/>
            <person name="Bao Y."/>
            <person name="Liu F."/>
            <person name="Qi X."/>
            <person name="Gang D.R."/>
            <person name="Wen J."/>
            <person name="Li J."/>
        </authorList>
    </citation>
    <scope>NUCLEOTIDE SEQUENCE</scope>
    <source>
        <strain evidence="1">Dzin_1.0</strain>
    </source>
</reference>
<evidence type="ECO:0000313" key="1">
    <source>
        <dbReference type="EMBL" id="KAJ0979927.1"/>
    </source>
</evidence>
<protein>
    <submittedName>
        <fullName evidence="1">Uncharacterized protein</fullName>
    </submittedName>
</protein>
<dbReference type="EMBL" id="JAGGNH010000003">
    <property type="protein sequence ID" value="KAJ0979927.1"/>
    <property type="molecule type" value="Genomic_DNA"/>
</dbReference>
<proteinExistence type="predicted"/>
<comment type="caution">
    <text evidence="1">The sequence shown here is derived from an EMBL/GenBank/DDBJ whole genome shotgun (WGS) entry which is preliminary data.</text>
</comment>
<organism evidence="1 2">
    <name type="scientific">Dioscorea zingiberensis</name>
    <dbReference type="NCBI Taxonomy" id="325984"/>
    <lineage>
        <taxon>Eukaryota</taxon>
        <taxon>Viridiplantae</taxon>
        <taxon>Streptophyta</taxon>
        <taxon>Embryophyta</taxon>
        <taxon>Tracheophyta</taxon>
        <taxon>Spermatophyta</taxon>
        <taxon>Magnoliopsida</taxon>
        <taxon>Liliopsida</taxon>
        <taxon>Dioscoreales</taxon>
        <taxon>Dioscoreaceae</taxon>
        <taxon>Dioscorea</taxon>
    </lineage>
</organism>
<dbReference type="PANTHER" id="PTHR37761">
    <property type="entry name" value="OS09G0108400 PROTEIN"/>
    <property type="match status" value="1"/>
</dbReference>
<evidence type="ECO:0000313" key="2">
    <source>
        <dbReference type="Proteomes" id="UP001085076"/>
    </source>
</evidence>